<dbReference type="PANTHER" id="PTHR42930">
    <property type="entry name" value="PHOSPHATE-SPECIFIC TRANSPORT SYSTEM ACCESSORY PROTEIN PHOU"/>
    <property type="match status" value="1"/>
</dbReference>
<evidence type="ECO:0000256" key="1">
    <source>
        <dbReference type="ARBA" id="ARBA00004496"/>
    </source>
</evidence>
<comment type="subcellular location">
    <subcellularLocation>
        <location evidence="1 7">Cytoplasm</location>
    </subcellularLocation>
</comment>
<feature type="domain" description="PhoU" evidence="8">
    <location>
        <begin position="17"/>
        <end position="104"/>
    </location>
</feature>
<comment type="caution">
    <text evidence="9">The sequence shown here is derived from an EMBL/GenBank/DDBJ whole genome shotgun (WGS) entry which is preliminary data.</text>
</comment>
<dbReference type="GO" id="GO:0045936">
    <property type="term" value="P:negative regulation of phosphate metabolic process"/>
    <property type="evidence" value="ECO:0007669"/>
    <property type="project" value="InterPro"/>
</dbReference>
<dbReference type="EMBL" id="DNZF01000205">
    <property type="protein sequence ID" value="HBK54136.1"/>
    <property type="molecule type" value="Genomic_DNA"/>
</dbReference>
<dbReference type="STRING" id="378794.GCA_001570625_01738"/>
<dbReference type="Pfam" id="PF01895">
    <property type="entry name" value="PhoU"/>
    <property type="match status" value="2"/>
</dbReference>
<dbReference type="Proteomes" id="UP000263273">
    <property type="component" value="Unassembled WGS sequence"/>
</dbReference>
<sequence length="229" mass="26219">MINETLACEMEKLKEEILKMGRLLEEQLYKAVKSLVEKNLELAREVIAHDDLIDQMEMDIEKKSLGILALKQPMASDLRLIGTALRIIVDIERMADHAEDIAHLTIDLYDQVYIKPLIDIPRMAAIVQKMLEKALKAFVNHDVNLAMSLIPLEEEKDNLYDQIFRELLSYMMQDPKNIPQATSLLLVAGHIERIGDHATNLAEMVVYLVEGKRIDLNRMARKSRSASKK</sequence>
<dbReference type="GO" id="GO:0030643">
    <property type="term" value="P:intracellular phosphate ion homeostasis"/>
    <property type="evidence" value="ECO:0007669"/>
    <property type="project" value="InterPro"/>
</dbReference>
<keyword evidence="4 7" id="KW-0813">Transport</keyword>
<proteinExistence type="inferred from homology"/>
<accession>A0A354YZJ7</accession>
<dbReference type="FunFam" id="1.20.58.220:FF:000004">
    <property type="entry name" value="Phosphate-specific transport system accessory protein PhoU"/>
    <property type="match status" value="1"/>
</dbReference>
<evidence type="ECO:0000259" key="8">
    <source>
        <dbReference type="Pfam" id="PF01895"/>
    </source>
</evidence>
<evidence type="ECO:0000256" key="5">
    <source>
        <dbReference type="ARBA" id="ARBA00022490"/>
    </source>
</evidence>
<comment type="function">
    <text evidence="7">Plays a role in the regulation of phosphate uptake.</text>
</comment>
<dbReference type="PIRSF" id="PIRSF003107">
    <property type="entry name" value="PhoU"/>
    <property type="match status" value="1"/>
</dbReference>
<keyword evidence="5 7" id="KW-0963">Cytoplasm</keyword>
<organism evidence="9 10">
    <name type="scientific">Syntrophomonas wolfei</name>
    <dbReference type="NCBI Taxonomy" id="863"/>
    <lineage>
        <taxon>Bacteria</taxon>
        <taxon>Bacillati</taxon>
        <taxon>Bacillota</taxon>
        <taxon>Clostridia</taxon>
        <taxon>Eubacteriales</taxon>
        <taxon>Syntrophomonadaceae</taxon>
        <taxon>Syntrophomonas</taxon>
    </lineage>
</organism>
<dbReference type="InterPro" id="IPR028366">
    <property type="entry name" value="PhoU"/>
</dbReference>
<comment type="subunit">
    <text evidence="3 7">Homodimer.</text>
</comment>
<dbReference type="NCBIfam" id="TIGR02135">
    <property type="entry name" value="phoU_full"/>
    <property type="match status" value="1"/>
</dbReference>
<dbReference type="Gene3D" id="1.20.58.220">
    <property type="entry name" value="Phosphate transport system protein phou homolog 2, domain 2"/>
    <property type="match status" value="1"/>
</dbReference>
<dbReference type="InterPro" id="IPR038078">
    <property type="entry name" value="PhoU-like_sf"/>
</dbReference>
<evidence type="ECO:0000313" key="9">
    <source>
        <dbReference type="EMBL" id="HBK54136.1"/>
    </source>
</evidence>
<evidence type="ECO:0000256" key="6">
    <source>
        <dbReference type="ARBA" id="ARBA00022592"/>
    </source>
</evidence>
<evidence type="ECO:0000256" key="3">
    <source>
        <dbReference type="ARBA" id="ARBA00011738"/>
    </source>
</evidence>
<dbReference type="SUPFAM" id="SSF109755">
    <property type="entry name" value="PhoU-like"/>
    <property type="match status" value="1"/>
</dbReference>
<reference evidence="9 10" key="1">
    <citation type="journal article" date="2018" name="Nat. Biotechnol.">
        <title>A standardized bacterial taxonomy based on genome phylogeny substantially revises the tree of life.</title>
        <authorList>
            <person name="Parks D.H."/>
            <person name="Chuvochina M."/>
            <person name="Waite D.W."/>
            <person name="Rinke C."/>
            <person name="Skarshewski A."/>
            <person name="Chaumeil P.A."/>
            <person name="Hugenholtz P."/>
        </authorList>
    </citation>
    <scope>NUCLEOTIDE SEQUENCE [LARGE SCALE GENOMIC DNA]</scope>
    <source>
        <strain evidence="9">UBA10948</strain>
    </source>
</reference>
<feature type="domain" description="PhoU" evidence="8">
    <location>
        <begin position="120"/>
        <end position="205"/>
    </location>
</feature>
<gene>
    <name evidence="9" type="primary">phoU</name>
    <name evidence="9" type="ORF">DDZ44_09390</name>
</gene>
<evidence type="ECO:0000313" key="10">
    <source>
        <dbReference type="Proteomes" id="UP000263273"/>
    </source>
</evidence>
<keyword evidence="6 7" id="KW-0592">Phosphate transport</keyword>
<evidence type="ECO:0000256" key="4">
    <source>
        <dbReference type="ARBA" id="ARBA00022448"/>
    </source>
</evidence>
<name>A0A354YZJ7_9FIRM</name>
<evidence type="ECO:0000256" key="7">
    <source>
        <dbReference type="PIRNR" id="PIRNR003107"/>
    </source>
</evidence>
<dbReference type="GO" id="GO:0006817">
    <property type="term" value="P:phosphate ion transport"/>
    <property type="evidence" value="ECO:0007669"/>
    <property type="project" value="UniProtKB-KW"/>
</dbReference>
<comment type="similarity">
    <text evidence="2 7">Belongs to the PhoU family.</text>
</comment>
<dbReference type="InterPro" id="IPR026022">
    <property type="entry name" value="PhoU_dom"/>
</dbReference>
<dbReference type="AlphaFoldDB" id="A0A354YZJ7"/>
<protein>
    <recommendedName>
        <fullName evidence="7">Phosphate-specific transport system accessory protein PhoU</fullName>
    </recommendedName>
</protein>
<dbReference type="GO" id="GO:0005737">
    <property type="term" value="C:cytoplasm"/>
    <property type="evidence" value="ECO:0007669"/>
    <property type="project" value="UniProtKB-SubCell"/>
</dbReference>
<dbReference type="PANTHER" id="PTHR42930:SF3">
    <property type="entry name" value="PHOSPHATE-SPECIFIC TRANSPORT SYSTEM ACCESSORY PROTEIN PHOU"/>
    <property type="match status" value="1"/>
</dbReference>
<evidence type="ECO:0000256" key="2">
    <source>
        <dbReference type="ARBA" id="ARBA00008107"/>
    </source>
</evidence>